<proteinExistence type="predicted"/>
<gene>
    <name evidence="2" type="ORF">LVJ94_39820</name>
</gene>
<keyword evidence="1" id="KW-1133">Transmembrane helix</keyword>
<sequence>MLRSPRRLIRATQGAIAVEFVIAFMPMALAFFSFTQLGFAYSAGIVMRHAATVTARYASVTAGKCMPGSPPSDTTAAAKAALGPWSSKIEVQSVEASYNGPGPQGPLPTTVRFAYTCTVPLGKNIVCNGGKLQKEIRVTLPHHGASYNHACE</sequence>
<protein>
    <submittedName>
        <fullName evidence="2">Pilus assembly protein</fullName>
    </submittedName>
</protein>
<dbReference type="EMBL" id="CP089983">
    <property type="protein sequence ID" value="WXB03043.1"/>
    <property type="molecule type" value="Genomic_DNA"/>
</dbReference>
<reference evidence="2" key="1">
    <citation type="submission" date="2021-12" db="EMBL/GenBank/DDBJ databases">
        <title>Discovery of the Pendulisporaceae a myxobacterial family with distinct sporulation behavior and unique specialized metabolism.</title>
        <authorList>
            <person name="Garcia R."/>
            <person name="Popoff A."/>
            <person name="Bader C.D."/>
            <person name="Loehr J."/>
            <person name="Walesch S."/>
            <person name="Walt C."/>
            <person name="Boldt J."/>
            <person name="Bunk B."/>
            <person name="Haeckl F.J.F.P.J."/>
            <person name="Gunesch A.P."/>
            <person name="Birkelbach J."/>
            <person name="Nuebel U."/>
            <person name="Pietschmann T."/>
            <person name="Bach T."/>
            <person name="Mueller R."/>
        </authorList>
    </citation>
    <scope>NUCLEOTIDE SEQUENCE</scope>
    <source>
        <strain evidence="2">MSr11367</strain>
    </source>
</reference>
<dbReference type="RefSeq" id="WP_394832670.1">
    <property type="nucleotide sequence ID" value="NZ_CP089929.1"/>
</dbReference>
<organism evidence="2 3">
    <name type="scientific">Pendulispora rubella</name>
    <dbReference type="NCBI Taxonomy" id="2741070"/>
    <lineage>
        <taxon>Bacteria</taxon>
        <taxon>Pseudomonadati</taxon>
        <taxon>Myxococcota</taxon>
        <taxon>Myxococcia</taxon>
        <taxon>Myxococcales</taxon>
        <taxon>Sorangiineae</taxon>
        <taxon>Pendulisporaceae</taxon>
        <taxon>Pendulispora</taxon>
    </lineage>
</organism>
<name>A0ABZ2KZ53_9BACT</name>
<keyword evidence="3" id="KW-1185">Reference proteome</keyword>
<feature type="transmembrane region" description="Helical" evidence="1">
    <location>
        <begin position="20"/>
        <end position="41"/>
    </location>
</feature>
<keyword evidence="1" id="KW-0472">Membrane</keyword>
<accession>A0ABZ2KZ53</accession>
<keyword evidence="1" id="KW-0812">Transmembrane</keyword>
<evidence type="ECO:0000313" key="3">
    <source>
        <dbReference type="Proteomes" id="UP001374803"/>
    </source>
</evidence>
<evidence type="ECO:0000313" key="2">
    <source>
        <dbReference type="EMBL" id="WXB03043.1"/>
    </source>
</evidence>
<evidence type="ECO:0000256" key="1">
    <source>
        <dbReference type="SAM" id="Phobius"/>
    </source>
</evidence>
<dbReference type="Proteomes" id="UP001374803">
    <property type="component" value="Chromosome"/>
</dbReference>